<organism evidence="1 2">
    <name type="scientific">Giardia duodenalis assemblage B</name>
    <dbReference type="NCBI Taxonomy" id="1394984"/>
    <lineage>
        <taxon>Eukaryota</taxon>
        <taxon>Metamonada</taxon>
        <taxon>Diplomonadida</taxon>
        <taxon>Hexamitidae</taxon>
        <taxon>Giardiinae</taxon>
        <taxon>Giardia</taxon>
    </lineage>
</organism>
<dbReference type="Proteomes" id="UP000070089">
    <property type="component" value="Unassembled WGS sequence"/>
</dbReference>
<evidence type="ECO:0008006" key="3">
    <source>
        <dbReference type="Google" id="ProtNLM"/>
    </source>
</evidence>
<dbReference type="VEuPathDB" id="GiardiaDB:QR46_3014"/>
<evidence type="ECO:0000313" key="2">
    <source>
        <dbReference type="Proteomes" id="UP000070089"/>
    </source>
</evidence>
<reference evidence="1 2" key="1">
    <citation type="journal article" date="2015" name="Mol. Biochem. Parasitol.">
        <title>Identification of polymorphic genes for use in assemblage B genotyping assays through comparative genomics of multiple assemblage B Giardia duodenalis isolates.</title>
        <authorList>
            <person name="Wielinga C."/>
            <person name="Thompson R.C."/>
            <person name="Monis P."/>
            <person name="Ryan U."/>
        </authorList>
    </citation>
    <scope>NUCLEOTIDE SEQUENCE [LARGE SCALE GENOMIC DNA]</scope>
    <source>
        <strain evidence="1 2">BAH15c1</strain>
    </source>
</reference>
<name>A0A132NSG1_GIAIN</name>
<dbReference type="AlphaFoldDB" id="A0A132NSG1"/>
<dbReference type="OrthoDB" id="10255967at2759"/>
<dbReference type="EMBL" id="JXTI01000088">
    <property type="protein sequence ID" value="KWX13021.1"/>
    <property type="molecule type" value="Genomic_DNA"/>
</dbReference>
<comment type="caution">
    <text evidence="1">The sequence shown here is derived from an EMBL/GenBank/DDBJ whole genome shotgun (WGS) entry which is preliminary data.</text>
</comment>
<accession>A0A132NSG1</accession>
<evidence type="ECO:0000313" key="1">
    <source>
        <dbReference type="EMBL" id="KWX13021.1"/>
    </source>
</evidence>
<gene>
    <name evidence="1" type="ORF">QR46_3014</name>
</gene>
<protein>
    <recommendedName>
        <fullName evidence="3">WD-repeat family protein</fullName>
    </recommendedName>
</protein>
<sequence length="363" mass="40641">MSTEMQEWRSADQRIVQTLVTKSLHYMFNYTDPILSMSIYPRVSDRTSLLMRHQEHVSVNGATIWSAVSPYNVQWYNEQRLFLQSYKSEKADCTSTLQLIDIPEDKVAESVSVTFNNANSIPTELNNCPCALSSKEMQTFIVGGSSMQAIDIRSKKRLFIRHSAPVYALALYPSSPYSLFYLTGSQYLSLFTMDLRNQKEILLFPKAAQLSKELVLEVCPHSESKTMLYTIQSERLFTVVGHHKQERSGDSGLDVTFAASLLSRVAKHPCETFTWLHSILCYNGDFTSPYLVCSKTGSRLALLNATDIGSKCENPSLSMYKHAASRNKSLSLRSTISRACCASATQSTLAVAIDGSVYTTSIF</sequence>
<proteinExistence type="predicted"/>